<proteinExistence type="predicted"/>
<dbReference type="GeneID" id="40080922"/>
<evidence type="ECO:0000313" key="2">
    <source>
        <dbReference type="Proteomes" id="UP000008418"/>
    </source>
</evidence>
<keyword evidence="2" id="KW-1185">Reference proteome</keyword>
<name>G1D572_9CAUD</name>
<gene>
    <name evidence="1" type="primary">10</name>
    <name evidence="1" type="ORF">PBI_REY_10</name>
</gene>
<dbReference type="RefSeq" id="YP_009605000.1">
    <property type="nucleotide sequence ID" value="NC_041971.1"/>
</dbReference>
<dbReference type="KEGG" id="vg:40080922"/>
<dbReference type="EMBL" id="JF937105">
    <property type="protein sequence ID" value="AEK09922.1"/>
    <property type="molecule type" value="Genomic_DNA"/>
</dbReference>
<dbReference type="Proteomes" id="UP000008418">
    <property type="component" value="Segment"/>
</dbReference>
<protein>
    <submittedName>
        <fullName evidence="1">Uncharacterized protein</fullName>
    </submittedName>
</protein>
<organism evidence="1 2">
    <name type="scientific">Mycobacterium phage Rey</name>
    <dbReference type="NCBI Taxonomy" id="1034115"/>
    <lineage>
        <taxon>Viruses</taxon>
        <taxon>Duplodnaviria</taxon>
        <taxon>Heunggongvirae</taxon>
        <taxon>Uroviricota</taxon>
        <taxon>Caudoviricetes</taxon>
        <taxon>Vilmaviridae</taxon>
        <taxon>Mclasvirinae</taxon>
        <taxon>Reyvirus</taxon>
        <taxon>Reyvirus rey</taxon>
    </lineage>
</organism>
<sequence>MVMSNVKMPELPEGLKWSVQRENSWTTRDGRGIRVTLVTDGGAKAAEPVTIPEREISDPYDLGDRVKFAACRIWGRVQHDQNIAAWMEKQPWLD</sequence>
<reference evidence="1 2" key="1">
    <citation type="journal article" date="2011" name="PLoS ONE">
        <title>Cluster K Mycobacteriophages: Insights into the Evolutionary Origins of Mycobacteriophage TM4.</title>
        <authorList>
            <person name="Pope W.H."/>
            <person name="Ferreira C.M."/>
            <person name="Jacobs-Sera D."/>
            <person name="Benjamin R.C."/>
            <person name="Davis A.J."/>
            <person name="Dejong R.J."/>
            <person name="Elgin S.C."/>
            <person name="Guilfoile F.R."/>
            <person name="Forsyth M.H."/>
            <person name="Harris A.D."/>
            <person name="Harvey S.E."/>
            <person name="Hughes L.E."/>
            <person name="Hynes P.M."/>
            <person name="Jackson A.S."/>
            <person name="Jalal M.D."/>
            <person name="Macmurray E.A."/>
            <person name="Manley C.M."/>
            <person name="McDonough M.J."/>
            <person name="Mosier J.L."/>
            <person name="Osterbann L.J."/>
            <person name="Rabinowitz H.S."/>
            <person name="Rhyan C.N."/>
            <person name="Russell D.A."/>
            <person name="Saha M.S."/>
            <person name="Shaffer C.D."/>
            <person name="Simon S.E."/>
            <person name="Sims E.F."/>
            <person name="Tovar I.G."/>
            <person name="Weisser E.G."/>
            <person name="Wertz J.T."/>
            <person name="Weston-Hafer K.A."/>
            <person name="Williamson K.E."/>
            <person name="Zhang B."/>
            <person name="Cresawn S.G."/>
            <person name="Jain P."/>
            <person name="Piuri M."/>
            <person name="Jacobs W.R.Jr."/>
            <person name="Hendrix R.W."/>
            <person name="Hatfull G.F."/>
        </authorList>
    </citation>
    <scope>NUCLEOTIDE SEQUENCE [LARGE SCALE GENOMIC DNA]</scope>
    <source>
        <strain evidence="1">Rey</strain>
    </source>
</reference>
<accession>G1D572</accession>
<evidence type="ECO:0000313" key="1">
    <source>
        <dbReference type="EMBL" id="AEK09922.1"/>
    </source>
</evidence>